<dbReference type="PANTHER" id="PTHR35526">
    <property type="entry name" value="ANTI-SIGMA-F FACTOR RSBW-RELATED"/>
    <property type="match status" value="1"/>
</dbReference>
<name>A0A852V4E3_9ACTN</name>
<dbReference type="EMBL" id="JACCCO010000002">
    <property type="protein sequence ID" value="NYF42203.1"/>
    <property type="molecule type" value="Genomic_DNA"/>
</dbReference>
<dbReference type="Pfam" id="PF13581">
    <property type="entry name" value="HATPase_c_2"/>
    <property type="match status" value="1"/>
</dbReference>
<protein>
    <submittedName>
        <fullName evidence="3">Anti-sigma regulatory factor (Ser/Thr protein kinase)</fullName>
    </submittedName>
</protein>
<dbReference type="RefSeq" id="WP_179824628.1">
    <property type="nucleotide sequence ID" value="NZ_CP192034.1"/>
</dbReference>
<dbReference type="Proteomes" id="UP000576393">
    <property type="component" value="Unassembled WGS sequence"/>
</dbReference>
<evidence type="ECO:0000313" key="3">
    <source>
        <dbReference type="EMBL" id="NYF42203.1"/>
    </source>
</evidence>
<gene>
    <name evidence="3" type="ORF">HDA43_004404</name>
</gene>
<organism evidence="3 4">
    <name type="scientific">Streptosporangium sandarakinum</name>
    <dbReference type="NCBI Taxonomy" id="1260955"/>
    <lineage>
        <taxon>Bacteria</taxon>
        <taxon>Bacillati</taxon>
        <taxon>Actinomycetota</taxon>
        <taxon>Actinomycetes</taxon>
        <taxon>Streptosporangiales</taxon>
        <taxon>Streptosporangiaceae</taxon>
        <taxon>Streptosporangium</taxon>
    </lineage>
</organism>
<keyword evidence="1" id="KW-0723">Serine/threonine-protein kinase</keyword>
<dbReference type="CDD" id="cd16936">
    <property type="entry name" value="HATPase_RsbW-like"/>
    <property type="match status" value="1"/>
</dbReference>
<keyword evidence="4" id="KW-1185">Reference proteome</keyword>
<dbReference type="InterPro" id="IPR050267">
    <property type="entry name" value="Anti-sigma-factor_SerPK"/>
</dbReference>
<sequence>MKGSELLGHIALPGDAASVPQARRYVRDLLEAAGHPRTDDALLLVTELVTNAVRHSDSGRQPDGKVTLIIMCRDGTILIDVIDEGSPGTAPELRTDVQADCGGGRGLWLVRELSTAWGWRDDQAGRVVWFQIAENDREPAHA</sequence>
<proteinExistence type="predicted"/>
<comment type="caution">
    <text evidence="3">The sequence shown here is derived from an EMBL/GenBank/DDBJ whole genome shotgun (WGS) entry which is preliminary data.</text>
</comment>
<dbReference type="Gene3D" id="3.30.565.10">
    <property type="entry name" value="Histidine kinase-like ATPase, C-terminal domain"/>
    <property type="match status" value="1"/>
</dbReference>
<evidence type="ECO:0000259" key="2">
    <source>
        <dbReference type="Pfam" id="PF13581"/>
    </source>
</evidence>
<dbReference type="GO" id="GO:0004674">
    <property type="term" value="F:protein serine/threonine kinase activity"/>
    <property type="evidence" value="ECO:0007669"/>
    <property type="project" value="UniProtKB-KW"/>
</dbReference>
<dbReference type="AlphaFoldDB" id="A0A852V4E3"/>
<dbReference type="InterPro" id="IPR003594">
    <property type="entry name" value="HATPase_dom"/>
</dbReference>
<dbReference type="SUPFAM" id="SSF55874">
    <property type="entry name" value="ATPase domain of HSP90 chaperone/DNA topoisomerase II/histidine kinase"/>
    <property type="match status" value="1"/>
</dbReference>
<dbReference type="PANTHER" id="PTHR35526:SF3">
    <property type="entry name" value="ANTI-SIGMA-F FACTOR RSBW"/>
    <property type="match status" value="1"/>
</dbReference>
<accession>A0A852V4E3</accession>
<feature type="domain" description="Histidine kinase/HSP90-like ATPase" evidence="2">
    <location>
        <begin position="13"/>
        <end position="131"/>
    </location>
</feature>
<evidence type="ECO:0000256" key="1">
    <source>
        <dbReference type="ARBA" id="ARBA00022527"/>
    </source>
</evidence>
<dbReference type="InterPro" id="IPR036890">
    <property type="entry name" value="HATPase_C_sf"/>
</dbReference>
<keyword evidence="1" id="KW-0418">Kinase</keyword>
<keyword evidence="1" id="KW-0808">Transferase</keyword>
<evidence type="ECO:0000313" key="4">
    <source>
        <dbReference type="Proteomes" id="UP000576393"/>
    </source>
</evidence>
<reference evidence="3 4" key="1">
    <citation type="submission" date="2020-07" db="EMBL/GenBank/DDBJ databases">
        <title>Sequencing the genomes of 1000 actinobacteria strains.</title>
        <authorList>
            <person name="Klenk H.-P."/>
        </authorList>
    </citation>
    <scope>NUCLEOTIDE SEQUENCE [LARGE SCALE GENOMIC DNA]</scope>
    <source>
        <strain evidence="3 4">DSM 45763</strain>
    </source>
</reference>